<dbReference type="RefSeq" id="WP_147870564.1">
    <property type="nucleotide sequence ID" value="NZ_CP036264.1"/>
</dbReference>
<name>A0A5B9MR25_9BACT</name>
<accession>A0A5B9MR25</accession>
<proteinExistence type="predicted"/>
<dbReference type="Gene3D" id="1.10.287.70">
    <property type="match status" value="1"/>
</dbReference>
<keyword evidence="3" id="KW-0407">Ion channel</keyword>
<gene>
    <name evidence="3" type="ORF">Mal15_55650</name>
</gene>
<dbReference type="Proteomes" id="UP000321353">
    <property type="component" value="Chromosome"/>
</dbReference>
<organism evidence="3 4">
    <name type="scientific">Stieleria maiorica</name>
    <dbReference type="NCBI Taxonomy" id="2795974"/>
    <lineage>
        <taxon>Bacteria</taxon>
        <taxon>Pseudomonadati</taxon>
        <taxon>Planctomycetota</taxon>
        <taxon>Planctomycetia</taxon>
        <taxon>Pirellulales</taxon>
        <taxon>Pirellulaceae</taxon>
        <taxon>Stieleria</taxon>
    </lineage>
</organism>
<reference evidence="3 4" key="1">
    <citation type="submission" date="2019-02" db="EMBL/GenBank/DDBJ databases">
        <title>Planctomycetal bacteria perform biofilm scaping via a novel small molecule.</title>
        <authorList>
            <person name="Jeske O."/>
            <person name="Boedeker C."/>
            <person name="Wiegand S."/>
            <person name="Breitling P."/>
            <person name="Kallscheuer N."/>
            <person name="Jogler M."/>
            <person name="Rohde M."/>
            <person name="Petersen J."/>
            <person name="Medema M.H."/>
            <person name="Surup F."/>
            <person name="Jogler C."/>
        </authorList>
    </citation>
    <scope>NUCLEOTIDE SEQUENCE [LARGE SCALE GENOMIC DNA]</scope>
    <source>
        <strain evidence="3 4">Mal15</strain>
    </source>
</reference>
<keyword evidence="3" id="KW-0813">Transport</keyword>
<feature type="transmembrane region" description="Helical" evidence="1">
    <location>
        <begin position="115"/>
        <end position="138"/>
    </location>
</feature>
<dbReference type="GO" id="GO:0034220">
    <property type="term" value="P:monoatomic ion transmembrane transport"/>
    <property type="evidence" value="ECO:0007669"/>
    <property type="project" value="UniProtKB-KW"/>
</dbReference>
<dbReference type="SUPFAM" id="SSF81324">
    <property type="entry name" value="Voltage-gated potassium channels"/>
    <property type="match status" value="1"/>
</dbReference>
<keyword evidence="4" id="KW-1185">Reference proteome</keyword>
<dbReference type="AlphaFoldDB" id="A0A5B9MR25"/>
<evidence type="ECO:0000313" key="3">
    <source>
        <dbReference type="EMBL" id="QEG01488.1"/>
    </source>
</evidence>
<dbReference type="EMBL" id="CP036264">
    <property type="protein sequence ID" value="QEG01488.1"/>
    <property type="molecule type" value="Genomic_DNA"/>
</dbReference>
<evidence type="ECO:0000256" key="1">
    <source>
        <dbReference type="SAM" id="Phobius"/>
    </source>
</evidence>
<feature type="domain" description="Potassium channel" evidence="2">
    <location>
        <begin position="65"/>
        <end position="135"/>
    </location>
</feature>
<dbReference type="Pfam" id="PF07885">
    <property type="entry name" value="Ion_trans_2"/>
    <property type="match status" value="1"/>
</dbReference>
<evidence type="ECO:0000313" key="4">
    <source>
        <dbReference type="Proteomes" id="UP000321353"/>
    </source>
</evidence>
<keyword evidence="3" id="KW-0406">Ion transport</keyword>
<dbReference type="InterPro" id="IPR013099">
    <property type="entry name" value="K_chnl_dom"/>
</dbReference>
<keyword evidence="1" id="KW-0812">Transmembrane</keyword>
<feature type="transmembrane region" description="Helical" evidence="1">
    <location>
        <begin position="83"/>
        <end position="103"/>
    </location>
</feature>
<dbReference type="KEGG" id="smam:Mal15_55650"/>
<keyword evidence="1" id="KW-0472">Membrane</keyword>
<keyword evidence="1" id="KW-1133">Transmembrane helix</keyword>
<feature type="transmembrane region" description="Helical" evidence="1">
    <location>
        <begin position="35"/>
        <end position="63"/>
    </location>
</feature>
<evidence type="ECO:0000259" key="2">
    <source>
        <dbReference type="Pfam" id="PF07885"/>
    </source>
</evidence>
<sequence length="330" mass="36657">MAVLYPRAVSGPITALTYRIYHHISRRILGPKSRLLLLSGPVLIVTQATVWATLLLLGVTLIVWPQLGVGIVGSNASPTETGFVTAIYYAGFSVTTLGVGDLVPKTAFARMVTITSAAIGFSFFTLVLAYIISVYSALGRRNQFASEIDYRTGRTGDTLAYLQLHLASDDRALLNQDLCDLASKLADLLESHHFYPALHYFRFSEPRYAMSRMLRFCLETASLLHAISEVQANRSPVNSEATERLWHASLQMLEDAKKHFVICRVSRDEVDLSLARRFSDQVRSIVSYQSTLDPDTFASAYSSSCHKWSNDLASLEQCTMTSPHCHHNSD</sequence>
<protein>
    <submittedName>
        <fullName evidence="3">Voltage-gated potassium channel</fullName>
    </submittedName>
</protein>